<keyword evidence="14" id="KW-1185">Reference proteome</keyword>
<dbReference type="InterPro" id="IPR000668">
    <property type="entry name" value="Peptidase_C1A_C"/>
</dbReference>
<accession>A0A4Z1SVL4</accession>
<evidence type="ECO:0000259" key="12">
    <source>
        <dbReference type="SMART" id="SM00645"/>
    </source>
</evidence>
<feature type="chain" id="PRO_5021269827" evidence="11">
    <location>
        <begin position="19"/>
        <end position="301"/>
    </location>
</feature>
<dbReference type="FunFam" id="3.90.70.10:FF:000096">
    <property type="entry name" value="Cathepsin B-like cysteine protease"/>
    <property type="match status" value="1"/>
</dbReference>
<evidence type="ECO:0000256" key="7">
    <source>
        <dbReference type="ARBA" id="ARBA00022807"/>
    </source>
</evidence>
<keyword evidence="7" id="KW-0788">Thiol protease</keyword>
<dbReference type="InterPro" id="IPR025661">
    <property type="entry name" value="Pept_asp_AS"/>
</dbReference>
<dbReference type="InterPro" id="IPR013128">
    <property type="entry name" value="Peptidase_C1A"/>
</dbReference>
<protein>
    <submittedName>
        <fullName evidence="13">Cathepsine B</fullName>
    </submittedName>
</protein>
<dbReference type="PRINTS" id="PR00705">
    <property type="entry name" value="PAPAIN"/>
</dbReference>
<dbReference type="SUPFAM" id="SSF54001">
    <property type="entry name" value="Cysteine proteinases"/>
    <property type="match status" value="1"/>
</dbReference>
<dbReference type="Proteomes" id="UP000315496">
    <property type="component" value="Chromosome 1"/>
</dbReference>
<dbReference type="VEuPathDB" id="GiardiaDB:GMRT_16333"/>
<gene>
    <name evidence="13" type="ORF">GMRT_16333</name>
</gene>
<evidence type="ECO:0000256" key="1">
    <source>
        <dbReference type="ARBA" id="ARBA00004116"/>
    </source>
</evidence>
<dbReference type="GO" id="GO:0006508">
    <property type="term" value="P:proteolysis"/>
    <property type="evidence" value="ECO:0007669"/>
    <property type="project" value="UniProtKB-KW"/>
</dbReference>
<keyword evidence="8" id="KW-0865">Zymogen</keyword>
<dbReference type="GO" id="GO:0005773">
    <property type="term" value="C:vacuole"/>
    <property type="evidence" value="ECO:0007669"/>
    <property type="project" value="UniProtKB-SubCell"/>
</dbReference>
<dbReference type="Gene3D" id="3.90.70.10">
    <property type="entry name" value="Cysteine proteinases"/>
    <property type="match status" value="1"/>
</dbReference>
<comment type="subcellular location">
    <subcellularLocation>
        <location evidence="1">Vacuole</location>
    </subcellularLocation>
</comment>
<dbReference type="GO" id="GO:0008234">
    <property type="term" value="F:cysteine-type peptidase activity"/>
    <property type="evidence" value="ECO:0007669"/>
    <property type="project" value="UniProtKB-KW"/>
</dbReference>
<name>A0A4Z1SVL4_GIAMU</name>
<dbReference type="SMART" id="SM00645">
    <property type="entry name" value="Pept_C1"/>
    <property type="match status" value="1"/>
</dbReference>
<evidence type="ECO:0000256" key="4">
    <source>
        <dbReference type="ARBA" id="ARBA00022670"/>
    </source>
</evidence>
<evidence type="ECO:0000256" key="11">
    <source>
        <dbReference type="SAM" id="SignalP"/>
    </source>
</evidence>
<dbReference type="OrthoDB" id="640249at2759"/>
<evidence type="ECO:0000256" key="6">
    <source>
        <dbReference type="ARBA" id="ARBA00022801"/>
    </source>
</evidence>
<keyword evidence="6" id="KW-0378">Hydrolase</keyword>
<evidence type="ECO:0000256" key="5">
    <source>
        <dbReference type="ARBA" id="ARBA00022729"/>
    </source>
</evidence>
<evidence type="ECO:0000256" key="2">
    <source>
        <dbReference type="ARBA" id="ARBA00008455"/>
    </source>
</evidence>
<dbReference type="EMBL" id="VDLU01000001">
    <property type="protein sequence ID" value="TNJ29680.1"/>
    <property type="molecule type" value="Genomic_DNA"/>
</dbReference>
<keyword evidence="9" id="KW-1015">Disulfide bond</keyword>
<dbReference type="InterPro" id="IPR038765">
    <property type="entry name" value="Papain-like_cys_pep_sf"/>
</dbReference>
<feature type="domain" description="Peptidase C1A papain C-terminal" evidence="12">
    <location>
        <begin position="77"/>
        <end position="298"/>
    </location>
</feature>
<evidence type="ECO:0000256" key="3">
    <source>
        <dbReference type="ARBA" id="ARBA00022554"/>
    </source>
</evidence>
<dbReference type="PANTHER" id="PTHR12411">
    <property type="entry name" value="CYSTEINE PROTEASE FAMILY C1-RELATED"/>
    <property type="match status" value="1"/>
</dbReference>
<comment type="caution">
    <text evidence="13">The sequence shown here is derived from an EMBL/GenBank/DDBJ whole genome shotgun (WGS) entry which is preliminary data.</text>
</comment>
<dbReference type="AlphaFoldDB" id="A0A4Z1SVL4"/>
<dbReference type="PROSITE" id="PS00139">
    <property type="entry name" value="THIOL_PROTEASE_CYS"/>
    <property type="match status" value="1"/>
</dbReference>
<dbReference type="PROSITE" id="PS00640">
    <property type="entry name" value="THIOL_PROTEASE_ASN"/>
    <property type="match status" value="1"/>
</dbReference>
<dbReference type="CDD" id="cd02620">
    <property type="entry name" value="Peptidase_C1A_CathepsinB"/>
    <property type="match status" value="1"/>
</dbReference>
<proteinExistence type="inferred from homology"/>
<comment type="function">
    <text evidence="10">Thiol protease which is required for parasite excystation and invasion of the proximal small intestine of the human host.</text>
</comment>
<keyword evidence="5 11" id="KW-0732">Signal</keyword>
<organism evidence="13 14">
    <name type="scientific">Giardia muris</name>
    <dbReference type="NCBI Taxonomy" id="5742"/>
    <lineage>
        <taxon>Eukaryota</taxon>
        <taxon>Metamonada</taxon>
        <taxon>Diplomonadida</taxon>
        <taxon>Hexamitidae</taxon>
        <taxon>Giardiinae</taxon>
        <taxon>Giardia</taxon>
    </lineage>
</organism>
<dbReference type="InterPro" id="IPR000169">
    <property type="entry name" value="Pept_cys_AS"/>
</dbReference>
<evidence type="ECO:0000256" key="8">
    <source>
        <dbReference type="ARBA" id="ARBA00023145"/>
    </source>
</evidence>
<evidence type="ECO:0000256" key="10">
    <source>
        <dbReference type="ARBA" id="ARBA00060028"/>
    </source>
</evidence>
<dbReference type="InterPro" id="IPR025660">
    <property type="entry name" value="Pept_his_AS"/>
</dbReference>
<dbReference type="Pfam" id="PF00112">
    <property type="entry name" value="Peptidase_C1"/>
    <property type="match status" value="1"/>
</dbReference>
<dbReference type="PROSITE" id="PS00639">
    <property type="entry name" value="THIOL_PROTEASE_HIS"/>
    <property type="match status" value="1"/>
</dbReference>
<feature type="signal peptide" evidence="11">
    <location>
        <begin position="1"/>
        <end position="18"/>
    </location>
</feature>
<evidence type="ECO:0000313" key="14">
    <source>
        <dbReference type="Proteomes" id="UP000315496"/>
    </source>
</evidence>
<sequence length="301" mass="33498">MLLLAAVAVALGVSVVTEEGLKELQQLATSWTPAIHDRFRNMTVDEFRARLIPVENLRSLRTETHVSQLNLGKTKELPKDYDPRVERAHCLPEVADQASCGSCWAFSAVATFADRRCAYGLDSKPVHYSEQYVVSCDFGDGACNGGWLSNVWKFLTKTGVPKLDCLKYSSGMTGDRESCITHCTDGSPVELYQASHVINYGMDLDRMMEALVYDGPLQVAFVVYSDFGYYSSGVYQHVNGMIEGGHAVEMVGYGIDESGLKYWIIRNSWGPDWGEGGYFRIIRGVNECGIEEQAYGPFFEK</sequence>
<keyword evidence="4" id="KW-0645">Protease</keyword>
<evidence type="ECO:0000313" key="13">
    <source>
        <dbReference type="EMBL" id="TNJ29680.1"/>
    </source>
</evidence>
<comment type="similarity">
    <text evidence="2">Belongs to the peptidase C1 family.</text>
</comment>
<evidence type="ECO:0000256" key="9">
    <source>
        <dbReference type="ARBA" id="ARBA00023157"/>
    </source>
</evidence>
<keyword evidence="3" id="KW-0926">Vacuole</keyword>
<reference evidence="13 14" key="1">
    <citation type="submission" date="2019-05" db="EMBL/GenBank/DDBJ databases">
        <title>The compact genome of Giardia muris reveals important steps in the evolution of intestinal protozoan parasites.</title>
        <authorList>
            <person name="Xu F."/>
            <person name="Jimenez-Gonzalez A."/>
            <person name="Einarsson E."/>
            <person name="Astvaldsson A."/>
            <person name="Peirasmaki D."/>
            <person name="Eckmann L."/>
            <person name="Andersson J.O."/>
            <person name="Svard S.G."/>
            <person name="Jerlstrom-Hultqvist J."/>
        </authorList>
    </citation>
    <scope>NUCLEOTIDE SEQUENCE [LARGE SCALE GENOMIC DNA]</scope>
    <source>
        <strain evidence="13 14">Roberts-Thomson</strain>
    </source>
</reference>